<proteinExistence type="inferred from homology"/>
<evidence type="ECO:0000256" key="11">
    <source>
        <dbReference type="ARBA" id="ARBA00022723"/>
    </source>
</evidence>
<dbReference type="GO" id="GO:0005829">
    <property type="term" value="C:cytosol"/>
    <property type="evidence" value="ECO:0007669"/>
    <property type="project" value="TreeGrafter"/>
</dbReference>
<keyword evidence="12" id="KW-0862">Zinc</keyword>
<dbReference type="EMBL" id="UINC01013706">
    <property type="protein sequence ID" value="SVA59031.1"/>
    <property type="molecule type" value="Genomic_DNA"/>
</dbReference>
<dbReference type="InterPro" id="IPR003726">
    <property type="entry name" value="HCY_dom"/>
</dbReference>
<dbReference type="InterPro" id="IPR011822">
    <property type="entry name" value="MetH"/>
</dbReference>
<keyword evidence="13" id="KW-0486">Methionine biosynthesis</keyword>
<dbReference type="GO" id="GO:0008270">
    <property type="term" value="F:zinc ion binding"/>
    <property type="evidence" value="ECO:0007669"/>
    <property type="project" value="InterPro"/>
</dbReference>
<dbReference type="SUPFAM" id="SSF51717">
    <property type="entry name" value="Dihydropteroate synthetase-like"/>
    <property type="match status" value="1"/>
</dbReference>
<organism evidence="19">
    <name type="scientific">marine metagenome</name>
    <dbReference type="NCBI Taxonomy" id="408172"/>
    <lineage>
        <taxon>unclassified sequences</taxon>
        <taxon>metagenomes</taxon>
        <taxon>ecological metagenomes</taxon>
    </lineage>
</organism>
<dbReference type="GO" id="GO:0031419">
    <property type="term" value="F:cobalamin binding"/>
    <property type="evidence" value="ECO:0007669"/>
    <property type="project" value="UniProtKB-KW"/>
</dbReference>
<keyword evidence="9" id="KW-0808">Transferase</keyword>
<evidence type="ECO:0000256" key="5">
    <source>
        <dbReference type="ARBA" id="ARBA00012032"/>
    </source>
</evidence>
<evidence type="ECO:0000256" key="8">
    <source>
        <dbReference type="ARBA" id="ARBA00022628"/>
    </source>
</evidence>
<dbReference type="PROSITE" id="PS50972">
    <property type="entry name" value="PTERIN_BINDING"/>
    <property type="match status" value="1"/>
</dbReference>
<feature type="non-terminal residue" evidence="19">
    <location>
        <position position="738"/>
    </location>
</feature>
<dbReference type="Pfam" id="PF00809">
    <property type="entry name" value="Pterin_bind"/>
    <property type="match status" value="1"/>
</dbReference>
<evidence type="ECO:0000256" key="2">
    <source>
        <dbReference type="ARBA" id="ARBA00001956"/>
    </source>
</evidence>
<keyword evidence="14" id="KW-0170">Cobalt</keyword>
<dbReference type="EC" id="2.1.1.13" evidence="5"/>
<feature type="domain" description="B12-binding N-terminal" evidence="18">
    <location>
        <begin position="675"/>
        <end position="738"/>
    </location>
</feature>
<keyword evidence="10" id="KW-0949">S-adenosyl-L-methionine</keyword>
<evidence type="ECO:0000259" key="16">
    <source>
        <dbReference type="PROSITE" id="PS50970"/>
    </source>
</evidence>
<dbReference type="PROSITE" id="PS50970">
    <property type="entry name" value="HCY"/>
    <property type="match status" value="1"/>
</dbReference>
<evidence type="ECO:0000256" key="7">
    <source>
        <dbReference type="ARBA" id="ARBA00022605"/>
    </source>
</evidence>
<evidence type="ECO:0000256" key="3">
    <source>
        <dbReference type="ARBA" id="ARBA00005178"/>
    </source>
</evidence>
<dbReference type="Gene3D" id="3.20.20.20">
    <property type="entry name" value="Dihydropteroate synthase-like"/>
    <property type="match status" value="1"/>
</dbReference>
<evidence type="ECO:0000256" key="1">
    <source>
        <dbReference type="ARBA" id="ARBA00001947"/>
    </source>
</evidence>
<dbReference type="Gene3D" id="1.10.1240.10">
    <property type="entry name" value="Methionine synthase domain"/>
    <property type="match status" value="1"/>
</dbReference>
<keyword evidence="7" id="KW-0028">Amino-acid biosynthesis</keyword>
<keyword evidence="6" id="KW-0489">Methyltransferase</keyword>
<dbReference type="NCBIfam" id="TIGR02082">
    <property type="entry name" value="metH"/>
    <property type="match status" value="1"/>
</dbReference>
<gene>
    <name evidence="19" type="ORF">METZ01_LOCUS111885</name>
</gene>
<dbReference type="GO" id="GO:0046653">
    <property type="term" value="P:tetrahydrofolate metabolic process"/>
    <property type="evidence" value="ECO:0007669"/>
    <property type="project" value="TreeGrafter"/>
</dbReference>
<dbReference type="InterPro" id="IPR036589">
    <property type="entry name" value="HCY_dom_sf"/>
</dbReference>
<protein>
    <recommendedName>
        <fullName evidence="5">methionine synthase</fullName>
        <ecNumber evidence="5">2.1.1.13</ecNumber>
    </recommendedName>
    <alternativeName>
        <fullName evidence="15">5-methyltetrahydrofolate--homocysteine methyltransferase</fullName>
    </alternativeName>
</protein>
<evidence type="ECO:0000259" key="17">
    <source>
        <dbReference type="PROSITE" id="PS50972"/>
    </source>
</evidence>
<keyword evidence="8" id="KW-0846">Cobalamin</keyword>
<evidence type="ECO:0000256" key="9">
    <source>
        <dbReference type="ARBA" id="ARBA00022679"/>
    </source>
</evidence>
<evidence type="ECO:0000256" key="4">
    <source>
        <dbReference type="ARBA" id="ARBA00010398"/>
    </source>
</evidence>
<dbReference type="CDD" id="cd00740">
    <property type="entry name" value="MeTr"/>
    <property type="match status" value="1"/>
</dbReference>
<dbReference type="Pfam" id="PF02607">
    <property type="entry name" value="B12-binding_2"/>
    <property type="match status" value="1"/>
</dbReference>
<dbReference type="InterPro" id="IPR011005">
    <property type="entry name" value="Dihydropteroate_synth-like_sf"/>
</dbReference>
<evidence type="ECO:0000313" key="19">
    <source>
        <dbReference type="EMBL" id="SVA59031.1"/>
    </source>
</evidence>
<comment type="cofactor">
    <cofactor evidence="1">
        <name>Zn(2+)</name>
        <dbReference type="ChEBI" id="CHEBI:29105"/>
    </cofactor>
</comment>
<feature type="domain" description="Pterin-binding" evidence="17">
    <location>
        <begin position="384"/>
        <end position="645"/>
    </location>
</feature>
<dbReference type="Gene3D" id="3.20.20.330">
    <property type="entry name" value="Homocysteine-binding-like domain"/>
    <property type="match status" value="1"/>
</dbReference>
<dbReference type="SMART" id="SM01018">
    <property type="entry name" value="B12-binding_2"/>
    <property type="match status" value="1"/>
</dbReference>
<comment type="similarity">
    <text evidence="4">Belongs to the vitamin-B12 dependent methionine synthase family.</text>
</comment>
<dbReference type="Pfam" id="PF02574">
    <property type="entry name" value="S-methyl_trans"/>
    <property type="match status" value="1"/>
</dbReference>
<dbReference type="InterPro" id="IPR000489">
    <property type="entry name" value="Pterin-binding_dom"/>
</dbReference>
<evidence type="ECO:0000256" key="13">
    <source>
        <dbReference type="ARBA" id="ARBA00023167"/>
    </source>
</evidence>
<dbReference type="GO" id="GO:0050667">
    <property type="term" value="P:homocysteine metabolic process"/>
    <property type="evidence" value="ECO:0007669"/>
    <property type="project" value="TreeGrafter"/>
</dbReference>
<evidence type="ECO:0000256" key="12">
    <source>
        <dbReference type="ARBA" id="ARBA00022833"/>
    </source>
</evidence>
<dbReference type="SUPFAM" id="SSF82282">
    <property type="entry name" value="Homocysteine S-methyltransferase"/>
    <property type="match status" value="1"/>
</dbReference>
<dbReference type="SUPFAM" id="SSF47644">
    <property type="entry name" value="Methionine synthase domain"/>
    <property type="match status" value="1"/>
</dbReference>
<feature type="domain" description="Hcy-binding" evidence="16">
    <location>
        <begin position="33"/>
        <end position="353"/>
    </location>
</feature>
<dbReference type="InterPro" id="IPR003759">
    <property type="entry name" value="Cbl-bd_cap"/>
</dbReference>
<sequence length="738" mass="80723">MPAKILVPNDERANAMSEESQLNGVLQSSGEVRSQLTQALAGRILLMDGAMGTMIQRCGLSEADFRGNRFRTHERDLKGDNDLLVLTRPDVIENIHHEYLEAGSDIIETNTFNGTSVSQADYGLEAIVYELNVEAARLAKRASTVWTGRTPDRPRFVAGAIGPTNRTLSISPDVNDPAARTITFDALRDAYAEQARGLLDGGVDLLLVETIFDTLNAKAAIVALSEEFEQRGYEVPVMLSVTVTDRSGRTLSGQTIDAFYVSTRHALPFSVGINCALGAREIRPYLAELSNQASTFVSCYPNAGLPNEFGDYDELPDETGQLLREFAESGLVNIVGGCCGTTPDHIRAIAQAVSGLPPRAVPTPEHRTQFAGLEVLTIDTDSNFQMIGERTNVTGSARFARLIKSEEYSEASSVAMEQVQGGANLVDVNMDEAMLESEQTMARFLNFIATEPEIARVPFMIDSSKWSVIEAGLKCVQGKPIINSISLKEGEADFLRKATLAQRYGAGVVVMAFDEVGQADTVERKVEICKRAYQLLTKELDFDPHDIIFDPNILAVATGLEEHNNYAINFIEAIKVIKDACPGVKVSGGVSNLSFSFRGNNVVREAIHSAFLYHAIRVGLDMAIVNAGQLVVYEDIPQELLQHVEDIIFNRRPDATERLVTFAKSVKGEGTTREADLSWRENSVEARLSHALVHGIVDFIDGDVEEARQKYSRPLKIIEGPLMQGMKVVGDLFGAGKM</sequence>
<dbReference type="GO" id="GO:0032259">
    <property type="term" value="P:methylation"/>
    <property type="evidence" value="ECO:0007669"/>
    <property type="project" value="UniProtKB-KW"/>
</dbReference>
<dbReference type="PROSITE" id="PS51337">
    <property type="entry name" value="B12_BINDING_NTER"/>
    <property type="match status" value="1"/>
</dbReference>
<dbReference type="FunFam" id="3.20.20.20:FF:000002">
    <property type="entry name" value="Methionine synthase"/>
    <property type="match status" value="1"/>
</dbReference>
<dbReference type="AlphaFoldDB" id="A0A381X3F7"/>
<evidence type="ECO:0000256" key="6">
    <source>
        <dbReference type="ARBA" id="ARBA00022603"/>
    </source>
</evidence>
<evidence type="ECO:0000259" key="18">
    <source>
        <dbReference type="PROSITE" id="PS51337"/>
    </source>
</evidence>
<comment type="pathway">
    <text evidence="3">Amino-acid biosynthesis; L-methionine biosynthesis via de novo pathway; L-methionine from L-homocysteine (MetH route): step 1/1.</text>
</comment>
<dbReference type="PANTHER" id="PTHR45833">
    <property type="entry name" value="METHIONINE SYNTHASE"/>
    <property type="match status" value="1"/>
</dbReference>
<evidence type="ECO:0000256" key="10">
    <source>
        <dbReference type="ARBA" id="ARBA00022691"/>
    </source>
</evidence>
<keyword evidence="11" id="KW-0479">Metal-binding</keyword>
<dbReference type="InterPro" id="IPR050554">
    <property type="entry name" value="Met_Synthase/Corrinoid"/>
</dbReference>
<comment type="cofactor">
    <cofactor evidence="2">
        <name>methylcob(III)alamin</name>
        <dbReference type="ChEBI" id="CHEBI:28115"/>
    </cofactor>
</comment>
<reference evidence="19" key="1">
    <citation type="submission" date="2018-05" db="EMBL/GenBank/DDBJ databases">
        <authorList>
            <person name="Lanie J.A."/>
            <person name="Ng W.-L."/>
            <person name="Kazmierczak K.M."/>
            <person name="Andrzejewski T.M."/>
            <person name="Davidsen T.M."/>
            <person name="Wayne K.J."/>
            <person name="Tettelin H."/>
            <person name="Glass J.I."/>
            <person name="Rusch D."/>
            <person name="Podicherti R."/>
            <person name="Tsui H.-C.T."/>
            <person name="Winkler M.E."/>
        </authorList>
    </citation>
    <scope>NUCLEOTIDE SEQUENCE</scope>
</reference>
<name>A0A381X3F7_9ZZZZ</name>
<evidence type="ECO:0000256" key="14">
    <source>
        <dbReference type="ARBA" id="ARBA00023285"/>
    </source>
</evidence>
<dbReference type="UniPathway" id="UPA00051">
    <property type="reaction ID" value="UER00081"/>
</dbReference>
<evidence type="ECO:0000256" key="15">
    <source>
        <dbReference type="ARBA" id="ARBA00031040"/>
    </source>
</evidence>
<dbReference type="PANTHER" id="PTHR45833:SF1">
    <property type="entry name" value="METHIONINE SYNTHASE"/>
    <property type="match status" value="1"/>
</dbReference>
<dbReference type="InterPro" id="IPR036594">
    <property type="entry name" value="Meth_synthase_dom"/>
</dbReference>
<dbReference type="GO" id="GO:0008705">
    <property type="term" value="F:methionine synthase activity"/>
    <property type="evidence" value="ECO:0007669"/>
    <property type="project" value="UniProtKB-EC"/>
</dbReference>
<dbReference type="FunFam" id="3.20.20.330:FF:000001">
    <property type="entry name" value="Methionine synthase"/>
    <property type="match status" value="1"/>
</dbReference>
<accession>A0A381X3F7</accession>